<reference evidence="2 3" key="1">
    <citation type="submission" date="2018-10" db="EMBL/GenBank/DDBJ databases">
        <title>Histidinibacterium lentulum gen. nov., sp. nov., a marine bacterium from the culture broth of Picochlorum sp. 122.</title>
        <authorList>
            <person name="Wang G."/>
        </authorList>
    </citation>
    <scope>NUCLEOTIDE SEQUENCE [LARGE SCALE GENOMIC DNA]</scope>
    <source>
        <strain evidence="2 3">B17</strain>
    </source>
</reference>
<dbReference type="RefSeq" id="WP_123643644.1">
    <property type="nucleotide sequence ID" value="NZ_ML119090.1"/>
</dbReference>
<proteinExistence type="predicted"/>
<accession>A0A3N2QSE7</accession>
<name>A0A3N2QSE7_9RHOB</name>
<sequence length="115" mass="10614">MIPSKSLALGSALAVSASAALAADLPDALGLAQAADVCGGFVVESARYVDGGAGLAVTCGTAPLPAGALDDDAVGALPLIGTLGPGGALALGVGGLALIAGLSQDDDSGGPSDTQ</sequence>
<keyword evidence="3" id="KW-1185">Reference proteome</keyword>
<dbReference type="AlphaFoldDB" id="A0A3N2QSE7"/>
<protein>
    <recommendedName>
        <fullName evidence="4">Secreted protein</fullName>
    </recommendedName>
</protein>
<evidence type="ECO:0000256" key="1">
    <source>
        <dbReference type="SAM" id="SignalP"/>
    </source>
</evidence>
<comment type="caution">
    <text evidence="2">The sequence shown here is derived from an EMBL/GenBank/DDBJ whole genome shotgun (WGS) entry which is preliminary data.</text>
</comment>
<dbReference type="Proteomes" id="UP000268016">
    <property type="component" value="Unassembled WGS sequence"/>
</dbReference>
<evidence type="ECO:0000313" key="2">
    <source>
        <dbReference type="EMBL" id="ROT98104.1"/>
    </source>
</evidence>
<feature type="chain" id="PRO_5018010401" description="Secreted protein" evidence="1">
    <location>
        <begin position="23"/>
        <end position="115"/>
    </location>
</feature>
<dbReference type="EMBL" id="RDRB01000010">
    <property type="protein sequence ID" value="ROT98104.1"/>
    <property type="molecule type" value="Genomic_DNA"/>
</dbReference>
<evidence type="ECO:0000313" key="3">
    <source>
        <dbReference type="Proteomes" id="UP000268016"/>
    </source>
</evidence>
<organism evidence="2 3">
    <name type="scientific">Histidinibacterium lentulum</name>
    <dbReference type="NCBI Taxonomy" id="2480588"/>
    <lineage>
        <taxon>Bacteria</taxon>
        <taxon>Pseudomonadati</taxon>
        <taxon>Pseudomonadota</taxon>
        <taxon>Alphaproteobacteria</taxon>
        <taxon>Rhodobacterales</taxon>
        <taxon>Paracoccaceae</taxon>
        <taxon>Histidinibacterium</taxon>
    </lineage>
</organism>
<evidence type="ECO:0008006" key="4">
    <source>
        <dbReference type="Google" id="ProtNLM"/>
    </source>
</evidence>
<keyword evidence="1" id="KW-0732">Signal</keyword>
<gene>
    <name evidence="2" type="ORF">EAT49_17730</name>
</gene>
<feature type="signal peptide" evidence="1">
    <location>
        <begin position="1"/>
        <end position="22"/>
    </location>
</feature>